<evidence type="ECO:0000313" key="1">
    <source>
        <dbReference type="EMBL" id="KAG7405993.1"/>
    </source>
</evidence>
<accession>A0A8J5TQF3</accession>
<dbReference type="AlphaFoldDB" id="A0A8J5TQF3"/>
<dbReference type="Proteomes" id="UP000694050">
    <property type="component" value="Unassembled WGS sequence"/>
</dbReference>
<name>A0A8J5TQF3_FUSOX</name>
<sequence>MNYAPAHTSIPIPAVLEVHFGNGDIERGWFLMERIPGMQLDEAWPIMTEASRARTISEVKEYLPSYIAFARLNLGGLDLALEDLRTIIA</sequence>
<proteinExistence type="predicted"/>
<reference evidence="1" key="1">
    <citation type="submission" date="2021-04" db="EMBL/GenBank/DDBJ databases">
        <title>First draft genome resource for Brassicaceae pathogens Fusarium oxysporum f. sp. raphani and Fusarium oxysporum f. sp. rapae.</title>
        <authorList>
            <person name="Asai S."/>
        </authorList>
    </citation>
    <scope>NUCLEOTIDE SEQUENCE</scope>
    <source>
        <strain evidence="1">Tf1208</strain>
    </source>
</reference>
<comment type="caution">
    <text evidence="1">The sequence shown here is derived from an EMBL/GenBank/DDBJ whole genome shotgun (WGS) entry which is preliminary data.</text>
</comment>
<evidence type="ECO:0000313" key="2">
    <source>
        <dbReference type="Proteomes" id="UP000694050"/>
    </source>
</evidence>
<protein>
    <submittedName>
        <fullName evidence="1">Uncharacterized protein</fullName>
    </submittedName>
</protein>
<dbReference type="EMBL" id="JAELUQ010000011">
    <property type="protein sequence ID" value="KAG7405993.1"/>
    <property type="molecule type" value="Genomic_DNA"/>
</dbReference>
<gene>
    <name evidence="1" type="ORF">Forpe1208_v014216</name>
</gene>
<organism evidence="1 2">
    <name type="scientific">Fusarium oxysporum f. sp. rapae</name>
    <dbReference type="NCBI Taxonomy" id="485398"/>
    <lineage>
        <taxon>Eukaryota</taxon>
        <taxon>Fungi</taxon>
        <taxon>Dikarya</taxon>
        <taxon>Ascomycota</taxon>
        <taxon>Pezizomycotina</taxon>
        <taxon>Sordariomycetes</taxon>
        <taxon>Hypocreomycetidae</taxon>
        <taxon>Hypocreales</taxon>
        <taxon>Nectriaceae</taxon>
        <taxon>Fusarium</taxon>
        <taxon>Fusarium oxysporum species complex</taxon>
    </lineage>
</organism>